<feature type="transmembrane region" description="Helical" evidence="8">
    <location>
        <begin position="286"/>
        <end position="309"/>
    </location>
</feature>
<feature type="transmembrane region" description="Helical" evidence="8">
    <location>
        <begin position="144"/>
        <end position="166"/>
    </location>
</feature>
<comment type="subcellular location">
    <subcellularLocation>
        <location evidence="1">Membrane</location>
        <topology evidence="1">Multi-pass membrane protein</topology>
    </subcellularLocation>
</comment>
<dbReference type="GO" id="GO:0016485">
    <property type="term" value="P:protein processing"/>
    <property type="evidence" value="ECO:0007669"/>
    <property type="project" value="InterPro"/>
</dbReference>
<dbReference type="GO" id="GO:0016020">
    <property type="term" value="C:membrane"/>
    <property type="evidence" value="ECO:0007669"/>
    <property type="project" value="UniProtKB-SubCell"/>
</dbReference>
<comment type="caution">
    <text evidence="9">The sequence shown here is derived from an EMBL/GenBank/DDBJ whole genome shotgun (WGS) entry which is preliminary data.</text>
</comment>
<evidence type="ECO:0000256" key="1">
    <source>
        <dbReference type="ARBA" id="ARBA00004141"/>
    </source>
</evidence>
<dbReference type="STRING" id="300112.A0A4S2LC61"/>
<dbReference type="AlphaFoldDB" id="A0A4S2LC61"/>
<accession>A0A4S2LC61</accession>
<evidence type="ECO:0000313" key="9">
    <source>
        <dbReference type="EMBL" id="TGZ57887.1"/>
    </source>
</evidence>
<gene>
    <name evidence="9" type="ORF">DBV15_07288</name>
</gene>
<evidence type="ECO:0000256" key="6">
    <source>
        <dbReference type="ARBA" id="ARBA00023136"/>
    </source>
</evidence>
<sequence length="379" mass="42410">MPSYLEWLDQPMIYTFDNSHFCFLLIFEETYTLTISSSLRMRSGSLAIGEKWQMQLLTDMHVGKAIPFLSSFSFLKTLLVSSGVSEPRSGLLESSEGSSFASVDEEGNEKGERERKRAAETLTRTPERATPRSRLHTTEEKMTVMDFFGCACLAFGPPLAMFTFTVAAEPIRIIILIASAFFWLISLLLSSILWYAVVPLQDHLAFGLVFSVLFQEGFRYLLYWVLRKAERGLEKVTTTHVADSRHVFAYVCGLGFGFMSGSFALVNVLADAVGPGTMGLRQGTEYFFIISAATTLCFILLHTFWGVIFFSALDKRNWGQIVWVVASHLVVSCMTLLNRYQAYVASLLSAYIVLVITAALAFKIVGGHAQSLILCFRRN</sequence>
<feature type="transmembrane region" description="Helical" evidence="8">
    <location>
        <begin position="343"/>
        <end position="362"/>
    </location>
</feature>
<name>A0A4S2LC61_9HYME</name>
<comment type="similarity">
    <text evidence="2">Belongs to the APH-1 family.</text>
</comment>
<feature type="compositionally biased region" description="Basic and acidic residues" evidence="7">
    <location>
        <begin position="108"/>
        <end position="135"/>
    </location>
</feature>
<organism evidence="9 10">
    <name type="scientific">Temnothorax longispinosus</name>
    <dbReference type="NCBI Taxonomy" id="300112"/>
    <lineage>
        <taxon>Eukaryota</taxon>
        <taxon>Metazoa</taxon>
        <taxon>Ecdysozoa</taxon>
        <taxon>Arthropoda</taxon>
        <taxon>Hexapoda</taxon>
        <taxon>Insecta</taxon>
        <taxon>Pterygota</taxon>
        <taxon>Neoptera</taxon>
        <taxon>Endopterygota</taxon>
        <taxon>Hymenoptera</taxon>
        <taxon>Apocrita</taxon>
        <taxon>Aculeata</taxon>
        <taxon>Formicoidea</taxon>
        <taxon>Formicidae</taxon>
        <taxon>Myrmicinae</taxon>
        <taxon>Temnothorax</taxon>
    </lineage>
</organism>
<feature type="transmembrane region" description="Helical" evidence="8">
    <location>
        <begin position="173"/>
        <end position="197"/>
    </location>
</feature>
<feature type="region of interest" description="Disordered" evidence="7">
    <location>
        <begin position="87"/>
        <end position="135"/>
    </location>
</feature>
<dbReference type="Pfam" id="PF06105">
    <property type="entry name" value="Aph-1"/>
    <property type="match status" value="1"/>
</dbReference>
<evidence type="ECO:0000256" key="3">
    <source>
        <dbReference type="ARBA" id="ARBA00022692"/>
    </source>
</evidence>
<evidence type="ECO:0000256" key="2">
    <source>
        <dbReference type="ARBA" id="ARBA00005577"/>
    </source>
</evidence>
<dbReference type="Proteomes" id="UP000310200">
    <property type="component" value="Unassembled WGS sequence"/>
</dbReference>
<feature type="transmembrane region" description="Helical" evidence="8">
    <location>
        <begin position="247"/>
        <end position="266"/>
    </location>
</feature>
<keyword evidence="5 8" id="KW-1133">Transmembrane helix</keyword>
<keyword evidence="4" id="KW-0914">Notch signaling pathway</keyword>
<evidence type="ECO:0000313" key="10">
    <source>
        <dbReference type="Proteomes" id="UP000310200"/>
    </source>
</evidence>
<evidence type="ECO:0000256" key="7">
    <source>
        <dbReference type="SAM" id="MobiDB-lite"/>
    </source>
</evidence>
<evidence type="ECO:0000256" key="5">
    <source>
        <dbReference type="ARBA" id="ARBA00022989"/>
    </source>
</evidence>
<proteinExistence type="inferred from homology"/>
<dbReference type="EMBL" id="QBLH01000108">
    <property type="protein sequence ID" value="TGZ57887.1"/>
    <property type="molecule type" value="Genomic_DNA"/>
</dbReference>
<reference evidence="9 10" key="1">
    <citation type="journal article" date="2019" name="Philos. Trans. R. Soc. Lond., B, Biol. Sci.">
        <title>Ant behaviour and brain gene expression of defending hosts depend on the ecological success of the intruding social parasite.</title>
        <authorList>
            <person name="Kaur R."/>
            <person name="Stoldt M."/>
            <person name="Jongepier E."/>
            <person name="Feldmeyer B."/>
            <person name="Menzel F."/>
            <person name="Bornberg-Bauer E."/>
            <person name="Foitzik S."/>
        </authorList>
    </citation>
    <scope>NUCLEOTIDE SEQUENCE [LARGE SCALE GENOMIC DNA]</scope>
    <source>
        <tissue evidence="9">Whole body</tissue>
    </source>
</reference>
<feature type="transmembrane region" description="Helical" evidence="8">
    <location>
        <begin position="203"/>
        <end position="226"/>
    </location>
</feature>
<dbReference type="PANTHER" id="PTHR12889">
    <property type="entry name" value="GAMMA-SECRETASE SUBUNIT APH-1"/>
    <property type="match status" value="1"/>
</dbReference>
<feature type="compositionally biased region" description="Low complexity" evidence="7">
    <location>
        <begin position="89"/>
        <end position="99"/>
    </location>
</feature>
<protein>
    <submittedName>
        <fullName evidence="9">Gamma-secretase subunit Aph-1</fullName>
    </submittedName>
</protein>
<dbReference type="GO" id="GO:0007219">
    <property type="term" value="P:Notch signaling pathway"/>
    <property type="evidence" value="ECO:0007669"/>
    <property type="project" value="UniProtKB-KW"/>
</dbReference>
<keyword evidence="3 8" id="KW-0812">Transmembrane</keyword>
<feature type="transmembrane region" description="Helical" evidence="8">
    <location>
        <begin position="321"/>
        <end position="337"/>
    </location>
</feature>
<evidence type="ECO:0000256" key="8">
    <source>
        <dbReference type="SAM" id="Phobius"/>
    </source>
</evidence>
<dbReference type="InterPro" id="IPR009294">
    <property type="entry name" value="Aph-1"/>
</dbReference>
<evidence type="ECO:0000256" key="4">
    <source>
        <dbReference type="ARBA" id="ARBA00022976"/>
    </source>
</evidence>
<keyword evidence="10" id="KW-1185">Reference proteome</keyword>
<keyword evidence="6 8" id="KW-0472">Membrane</keyword>